<reference evidence="7 8" key="1">
    <citation type="submission" date="2019-12" db="EMBL/GenBank/DDBJ databases">
        <title>Strain KN286 was isolated from seawater, which was collected from Caroline Seamount in the tropical western Pacific.</title>
        <authorList>
            <person name="Wang Q."/>
        </authorList>
    </citation>
    <scope>NUCLEOTIDE SEQUENCE [LARGE SCALE GENOMIC DNA]</scope>
    <source>
        <strain evidence="7 8">KN286</strain>
    </source>
</reference>
<accession>A0A6B0TRN1</accession>
<evidence type="ECO:0000259" key="6">
    <source>
        <dbReference type="PROSITE" id="PS50928"/>
    </source>
</evidence>
<comment type="similarity">
    <text evidence="5">Belongs to the binding-protein-dependent transport system permease family.</text>
</comment>
<protein>
    <submittedName>
        <fullName evidence="7">ABC transporter permease subunit</fullName>
    </submittedName>
</protein>
<dbReference type="Pfam" id="PF12911">
    <property type="entry name" value="OppC_N"/>
    <property type="match status" value="1"/>
</dbReference>
<keyword evidence="3 5" id="KW-1133">Transmembrane helix</keyword>
<gene>
    <name evidence="7" type="ORF">GSH16_02980</name>
</gene>
<sequence>MTDTVSNTPATAAPAAEAPLAEHNYQLLSVRQLMWRKFLANRLAVLSALVLILLYLATIFAGFVAPYGPQNGKSRLSYAPPTPIQFCDDAGCSLRPFVHPVKAERSPVTFLLEFVADEEVREYIYFFERGDSYKVLGLVTSDLHLFGLRSDDARIALLGHDQRGRDLFSRIVYGGQVSLTVGLIGVLIMVMLGAVIGALSGYYGGWFDNFVQRFIETLRVFPEIPLWMALSAAIPPLWPPEWVYAGIVVVLAFLGWTGLAREVRGLTLSLKKRDFVMAAEASGASTGWIMRKHLIPNMLSHIIVTATLAVPVTILGESALSFLGIGVRPPMISWGLLLSDAFKVQVIALYPWMLFPAAFIFITVLAFNFLGDGLRDMVDPFS</sequence>
<dbReference type="Gene3D" id="1.10.3720.10">
    <property type="entry name" value="MetI-like"/>
    <property type="match status" value="1"/>
</dbReference>
<dbReference type="InterPro" id="IPR000515">
    <property type="entry name" value="MetI-like"/>
</dbReference>
<keyword evidence="2 5" id="KW-0812">Transmembrane</keyword>
<feature type="transmembrane region" description="Helical" evidence="5">
    <location>
        <begin position="177"/>
        <end position="203"/>
    </location>
</feature>
<evidence type="ECO:0000256" key="2">
    <source>
        <dbReference type="ARBA" id="ARBA00022692"/>
    </source>
</evidence>
<dbReference type="InterPro" id="IPR025966">
    <property type="entry name" value="OppC_N"/>
</dbReference>
<dbReference type="AlphaFoldDB" id="A0A6B0TRN1"/>
<evidence type="ECO:0000313" key="8">
    <source>
        <dbReference type="Proteomes" id="UP000436016"/>
    </source>
</evidence>
<evidence type="ECO:0000256" key="5">
    <source>
        <dbReference type="RuleBase" id="RU363032"/>
    </source>
</evidence>
<feature type="transmembrane region" description="Helical" evidence="5">
    <location>
        <begin position="242"/>
        <end position="263"/>
    </location>
</feature>
<feature type="transmembrane region" description="Helical" evidence="5">
    <location>
        <begin position="347"/>
        <end position="370"/>
    </location>
</feature>
<feature type="transmembrane region" description="Helical" evidence="5">
    <location>
        <begin position="299"/>
        <end position="327"/>
    </location>
</feature>
<keyword evidence="8" id="KW-1185">Reference proteome</keyword>
<dbReference type="PROSITE" id="PS50928">
    <property type="entry name" value="ABC_TM1"/>
    <property type="match status" value="1"/>
</dbReference>
<keyword evidence="5" id="KW-0813">Transport</keyword>
<evidence type="ECO:0000313" key="7">
    <source>
        <dbReference type="EMBL" id="MXU64398.1"/>
    </source>
</evidence>
<dbReference type="GO" id="GO:0055085">
    <property type="term" value="P:transmembrane transport"/>
    <property type="evidence" value="ECO:0007669"/>
    <property type="project" value="InterPro"/>
</dbReference>
<dbReference type="PANTHER" id="PTHR43839:SF3">
    <property type="entry name" value="OLIGOPEPTIDE ABC TRANSPORTER, PERMEASE PROTEIN"/>
    <property type="match status" value="1"/>
</dbReference>
<evidence type="ECO:0000256" key="3">
    <source>
        <dbReference type="ARBA" id="ARBA00022989"/>
    </source>
</evidence>
<dbReference type="CDD" id="cd06261">
    <property type="entry name" value="TM_PBP2"/>
    <property type="match status" value="1"/>
</dbReference>
<keyword evidence="4 5" id="KW-0472">Membrane</keyword>
<dbReference type="InterPro" id="IPR035906">
    <property type="entry name" value="MetI-like_sf"/>
</dbReference>
<dbReference type="Pfam" id="PF00528">
    <property type="entry name" value="BPD_transp_1"/>
    <property type="match status" value="1"/>
</dbReference>
<proteinExistence type="inferred from homology"/>
<evidence type="ECO:0000256" key="1">
    <source>
        <dbReference type="ARBA" id="ARBA00004651"/>
    </source>
</evidence>
<comment type="caution">
    <text evidence="7">The sequence shown here is derived from an EMBL/GenBank/DDBJ whole genome shotgun (WGS) entry which is preliminary data.</text>
</comment>
<evidence type="ECO:0000256" key="4">
    <source>
        <dbReference type="ARBA" id="ARBA00023136"/>
    </source>
</evidence>
<dbReference type="PANTHER" id="PTHR43839">
    <property type="entry name" value="OPPC IN A BINDING PROTEIN-DEPENDENT TRANSPORT SYSTEM"/>
    <property type="match status" value="1"/>
</dbReference>
<dbReference type="EMBL" id="WUWG01000001">
    <property type="protein sequence ID" value="MXU64398.1"/>
    <property type="molecule type" value="Genomic_DNA"/>
</dbReference>
<organism evidence="7 8">
    <name type="scientific">Oceanomicrobium pacificus</name>
    <dbReference type="NCBI Taxonomy" id="2692916"/>
    <lineage>
        <taxon>Bacteria</taxon>
        <taxon>Pseudomonadati</taxon>
        <taxon>Pseudomonadota</taxon>
        <taxon>Alphaproteobacteria</taxon>
        <taxon>Rhodobacterales</taxon>
        <taxon>Paracoccaceae</taxon>
        <taxon>Oceanomicrobium</taxon>
    </lineage>
</organism>
<feature type="domain" description="ABC transmembrane type-1" evidence="6">
    <location>
        <begin position="175"/>
        <end position="371"/>
    </location>
</feature>
<dbReference type="Proteomes" id="UP000436016">
    <property type="component" value="Unassembled WGS sequence"/>
</dbReference>
<dbReference type="SUPFAM" id="SSF161098">
    <property type="entry name" value="MetI-like"/>
    <property type="match status" value="1"/>
</dbReference>
<dbReference type="GO" id="GO:0005886">
    <property type="term" value="C:plasma membrane"/>
    <property type="evidence" value="ECO:0007669"/>
    <property type="project" value="UniProtKB-SubCell"/>
</dbReference>
<name>A0A6B0TRN1_9RHOB</name>
<feature type="transmembrane region" description="Helical" evidence="5">
    <location>
        <begin position="43"/>
        <end position="65"/>
    </location>
</feature>
<comment type="subcellular location">
    <subcellularLocation>
        <location evidence="1 5">Cell membrane</location>
        <topology evidence="1 5">Multi-pass membrane protein</topology>
    </subcellularLocation>
</comment>